<keyword evidence="5" id="KW-1185">Reference proteome</keyword>
<dbReference type="PANTHER" id="PTHR30163">
    <property type="entry name" value="MEMBRANE-BOUND LYTIC MUREIN TRANSGLYCOSYLASE B"/>
    <property type="match status" value="1"/>
</dbReference>
<dbReference type="PROSITE" id="PS51257">
    <property type="entry name" value="PROKAR_LIPOPROTEIN"/>
    <property type="match status" value="1"/>
</dbReference>
<feature type="compositionally biased region" description="Pro residues" evidence="1">
    <location>
        <begin position="61"/>
        <end position="70"/>
    </location>
</feature>
<gene>
    <name evidence="4" type="primary">mltB</name>
    <name evidence="4" type="ORF">V3390_00800</name>
</gene>
<proteinExistence type="predicted"/>
<dbReference type="Gene3D" id="1.10.8.350">
    <property type="entry name" value="Bacterial muramidase"/>
    <property type="match status" value="1"/>
</dbReference>
<evidence type="ECO:0000313" key="5">
    <source>
        <dbReference type="Proteomes" id="UP001356170"/>
    </source>
</evidence>
<dbReference type="EMBL" id="JAZHBO010000001">
    <property type="protein sequence ID" value="MEF2154784.1"/>
    <property type="molecule type" value="Genomic_DNA"/>
</dbReference>
<dbReference type="Gene3D" id="1.10.530.10">
    <property type="match status" value="1"/>
</dbReference>
<dbReference type="CDD" id="cd13399">
    <property type="entry name" value="Slt35-like"/>
    <property type="match status" value="1"/>
</dbReference>
<sequence>MTKKTLLQISAVGGAALLLSACASIYSNELEGEKAPDAAATTPPTNAATAPTADNGLPKPKTNPLPDPLPPMALAEAKEDFVKRTSAKFGIDPNSIRTVLNQATKLDSVIALMSKPAETSKTWAQYRPIFITDARISGGRKFIAENRADLEKVESVYGVPKEIIVAIMGVETGWGANMGKTNVVNALYTLGFFYPRSGDPTKADREARREAFFRNELMELFAMGKRERLDITTLQGSYAGAMGYGQFMPSSYMELAVDGDGDGRADLFRSKKDAFASIANYFVRRGGWVRGGTVTLKATKDAAAADLTPESLDPIYTVQQLADKGFRPMIPVTASAKANVFRLDGVSGPEYWYSFQNFYAITRYNISKHYGMAVYDLARELSK</sequence>
<evidence type="ECO:0000256" key="2">
    <source>
        <dbReference type="SAM" id="SignalP"/>
    </source>
</evidence>
<accession>A0ABU7UW17</accession>
<feature type="domain" description="Transglycosylase SLT" evidence="3">
    <location>
        <begin position="76"/>
        <end position="379"/>
    </location>
</feature>
<feature type="signal peptide" evidence="2">
    <location>
        <begin position="1"/>
        <end position="23"/>
    </location>
</feature>
<dbReference type="InterPro" id="IPR011757">
    <property type="entry name" value="Lytic_transglycosylase_MltB"/>
</dbReference>
<feature type="region of interest" description="Disordered" evidence="1">
    <location>
        <begin position="35"/>
        <end position="70"/>
    </location>
</feature>
<dbReference type="InterPro" id="IPR043426">
    <property type="entry name" value="MltB-like"/>
</dbReference>
<comment type="caution">
    <text evidence="4">The sequence shown here is derived from an EMBL/GenBank/DDBJ whole genome shotgun (WGS) entry which is preliminary data.</text>
</comment>
<name>A0ABU7UW17_9GAMM</name>
<dbReference type="Proteomes" id="UP001356170">
    <property type="component" value="Unassembled WGS sequence"/>
</dbReference>
<organism evidence="4 5">
    <name type="scientific">Aquilutibacter rugosus</name>
    <dbReference type="NCBI Taxonomy" id="3115820"/>
    <lineage>
        <taxon>Bacteria</taxon>
        <taxon>Pseudomonadati</taxon>
        <taxon>Pseudomonadota</taxon>
        <taxon>Gammaproteobacteria</taxon>
        <taxon>Lysobacterales</taxon>
        <taxon>Lysobacteraceae</taxon>
        <taxon>Aquilutibacter</taxon>
    </lineage>
</organism>
<feature type="chain" id="PRO_5045687545" evidence="2">
    <location>
        <begin position="24"/>
        <end position="383"/>
    </location>
</feature>
<protein>
    <submittedName>
        <fullName evidence="4">Lytic murein transglycosylase B</fullName>
    </submittedName>
</protein>
<dbReference type="InterPro" id="IPR023346">
    <property type="entry name" value="Lysozyme-like_dom_sf"/>
</dbReference>
<dbReference type="Pfam" id="PF13406">
    <property type="entry name" value="SLT_2"/>
    <property type="match status" value="1"/>
</dbReference>
<keyword evidence="2" id="KW-0732">Signal</keyword>
<evidence type="ECO:0000259" key="3">
    <source>
        <dbReference type="Pfam" id="PF13406"/>
    </source>
</evidence>
<dbReference type="SUPFAM" id="SSF53955">
    <property type="entry name" value="Lysozyme-like"/>
    <property type="match status" value="1"/>
</dbReference>
<evidence type="ECO:0000313" key="4">
    <source>
        <dbReference type="EMBL" id="MEF2154784.1"/>
    </source>
</evidence>
<evidence type="ECO:0000256" key="1">
    <source>
        <dbReference type="SAM" id="MobiDB-lite"/>
    </source>
</evidence>
<dbReference type="PANTHER" id="PTHR30163:SF9">
    <property type="entry name" value="MEMBRANE-BOUND LYTIC MUREIN TRANSGLYCOSYLASE B"/>
    <property type="match status" value="1"/>
</dbReference>
<dbReference type="InterPro" id="IPR031304">
    <property type="entry name" value="SLT_2"/>
</dbReference>
<dbReference type="RefSeq" id="WP_331702947.1">
    <property type="nucleotide sequence ID" value="NZ_JAZHBO010000001.1"/>
</dbReference>
<reference evidence="4 5" key="1">
    <citation type="submission" date="2024-01" db="EMBL/GenBank/DDBJ databases">
        <title>Novel species of the genus Luteimonas isolated from rivers.</title>
        <authorList>
            <person name="Lu H."/>
        </authorList>
    </citation>
    <scope>NUCLEOTIDE SEQUENCE [LARGE SCALE GENOMIC DNA]</scope>
    <source>
        <strain evidence="4 5">FXH3W</strain>
    </source>
</reference>
<dbReference type="NCBIfam" id="TIGR02282">
    <property type="entry name" value="MltB"/>
    <property type="match status" value="1"/>
</dbReference>
<feature type="compositionally biased region" description="Low complexity" evidence="1">
    <location>
        <begin position="37"/>
        <end position="60"/>
    </location>
</feature>